<dbReference type="HOGENOM" id="CLU_2528984_0_0_1"/>
<gene>
    <name evidence="1" type="ORF">CY34DRAFT_617094</name>
</gene>
<reference evidence="1 2" key="1">
    <citation type="submission" date="2014-04" db="EMBL/GenBank/DDBJ databases">
        <authorList>
            <consortium name="DOE Joint Genome Institute"/>
            <person name="Kuo A."/>
            <person name="Ruytinx J."/>
            <person name="Rineau F."/>
            <person name="Colpaert J."/>
            <person name="Kohler A."/>
            <person name="Nagy L.G."/>
            <person name="Floudas D."/>
            <person name="Copeland A."/>
            <person name="Barry K.W."/>
            <person name="Cichocki N."/>
            <person name="Veneault-Fourrey C."/>
            <person name="LaButti K."/>
            <person name="Lindquist E.A."/>
            <person name="Lipzen A."/>
            <person name="Lundell T."/>
            <person name="Morin E."/>
            <person name="Murat C."/>
            <person name="Sun H."/>
            <person name="Tunlid A."/>
            <person name="Henrissat B."/>
            <person name="Grigoriev I.V."/>
            <person name="Hibbett D.S."/>
            <person name="Martin F."/>
            <person name="Nordberg H.P."/>
            <person name="Cantor M.N."/>
            <person name="Hua S.X."/>
        </authorList>
    </citation>
    <scope>NUCLEOTIDE SEQUENCE [LARGE SCALE GENOMIC DNA]</scope>
    <source>
        <strain evidence="1 2">UH-Slu-Lm8-n1</strain>
    </source>
</reference>
<dbReference type="EMBL" id="KN835703">
    <property type="protein sequence ID" value="KIK34786.1"/>
    <property type="molecule type" value="Genomic_DNA"/>
</dbReference>
<organism evidence="1 2">
    <name type="scientific">Suillus luteus UH-Slu-Lm8-n1</name>
    <dbReference type="NCBI Taxonomy" id="930992"/>
    <lineage>
        <taxon>Eukaryota</taxon>
        <taxon>Fungi</taxon>
        <taxon>Dikarya</taxon>
        <taxon>Basidiomycota</taxon>
        <taxon>Agaricomycotina</taxon>
        <taxon>Agaricomycetes</taxon>
        <taxon>Agaricomycetidae</taxon>
        <taxon>Boletales</taxon>
        <taxon>Suillineae</taxon>
        <taxon>Suillaceae</taxon>
        <taxon>Suillus</taxon>
    </lineage>
</organism>
<dbReference type="InParanoid" id="A0A0C9ZZ39"/>
<accession>A0A0C9ZZ39</accession>
<evidence type="ECO:0000313" key="1">
    <source>
        <dbReference type="EMBL" id="KIK34786.1"/>
    </source>
</evidence>
<keyword evidence="2" id="KW-1185">Reference proteome</keyword>
<proteinExistence type="predicted"/>
<name>A0A0C9ZZ39_9AGAM</name>
<dbReference type="AlphaFoldDB" id="A0A0C9ZZ39"/>
<protein>
    <submittedName>
        <fullName evidence="1">Uncharacterized protein</fullName>
    </submittedName>
</protein>
<evidence type="ECO:0000313" key="2">
    <source>
        <dbReference type="Proteomes" id="UP000054485"/>
    </source>
</evidence>
<reference evidence="2" key="2">
    <citation type="submission" date="2015-01" db="EMBL/GenBank/DDBJ databases">
        <title>Evolutionary Origins and Diversification of the Mycorrhizal Mutualists.</title>
        <authorList>
            <consortium name="DOE Joint Genome Institute"/>
            <consortium name="Mycorrhizal Genomics Consortium"/>
            <person name="Kohler A."/>
            <person name="Kuo A."/>
            <person name="Nagy L.G."/>
            <person name="Floudas D."/>
            <person name="Copeland A."/>
            <person name="Barry K.W."/>
            <person name="Cichocki N."/>
            <person name="Veneault-Fourrey C."/>
            <person name="LaButti K."/>
            <person name="Lindquist E.A."/>
            <person name="Lipzen A."/>
            <person name="Lundell T."/>
            <person name="Morin E."/>
            <person name="Murat C."/>
            <person name="Riley R."/>
            <person name="Ohm R."/>
            <person name="Sun H."/>
            <person name="Tunlid A."/>
            <person name="Henrissat B."/>
            <person name="Grigoriev I.V."/>
            <person name="Hibbett D.S."/>
            <person name="Martin F."/>
        </authorList>
    </citation>
    <scope>NUCLEOTIDE SEQUENCE [LARGE SCALE GENOMIC DNA]</scope>
    <source>
        <strain evidence="2">UH-Slu-Lm8-n1</strain>
    </source>
</reference>
<sequence>MKNTAEAKGKRLGVMINKKDQAKGRVEVNSFRRRHVKLPEIRPVSVTRRLRAPERRPKRVFIGDSCRGSRKRVPDDAEYGVLLE</sequence>
<dbReference type="Proteomes" id="UP000054485">
    <property type="component" value="Unassembled WGS sequence"/>
</dbReference>